<dbReference type="Proteomes" id="UP000246464">
    <property type="component" value="Chromosome 22"/>
</dbReference>
<dbReference type="AlphaFoldDB" id="A0A2U9CXV5"/>
<accession>A0A2U9CXV5</accession>
<organism evidence="3 4">
    <name type="scientific">Scophthalmus maximus</name>
    <name type="common">Turbot</name>
    <name type="synonym">Psetta maxima</name>
    <dbReference type="NCBI Taxonomy" id="52904"/>
    <lineage>
        <taxon>Eukaryota</taxon>
        <taxon>Metazoa</taxon>
        <taxon>Chordata</taxon>
        <taxon>Craniata</taxon>
        <taxon>Vertebrata</taxon>
        <taxon>Euteleostomi</taxon>
        <taxon>Actinopterygii</taxon>
        <taxon>Neopterygii</taxon>
        <taxon>Teleostei</taxon>
        <taxon>Neoteleostei</taxon>
        <taxon>Acanthomorphata</taxon>
        <taxon>Carangaria</taxon>
        <taxon>Pleuronectiformes</taxon>
        <taxon>Pleuronectoidei</taxon>
        <taxon>Scophthalmidae</taxon>
        <taxon>Scophthalmus</taxon>
    </lineage>
</organism>
<keyword evidence="1" id="KW-0732">Signal</keyword>
<dbReference type="Pfam" id="PF00021">
    <property type="entry name" value="UPAR_LY6"/>
    <property type="match status" value="1"/>
</dbReference>
<proteinExistence type="predicted"/>
<protein>
    <recommendedName>
        <fullName evidence="2">UPAR/Ly6 domain-containing protein</fullName>
    </recommendedName>
</protein>
<dbReference type="SUPFAM" id="SSF57302">
    <property type="entry name" value="Snake toxin-like"/>
    <property type="match status" value="1"/>
</dbReference>
<dbReference type="CDD" id="cd00117">
    <property type="entry name" value="TFP"/>
    <property type="match status" value="1"/>
</dbReference>
<feature type="chain" id="PRO_5015835822" description="UPAR/Ly6 domain-containing protein" evidence="1">
    <location>
        <begin position="21"/>
        <end position="127"/>
    </location>
</feature>
<evidence type="ECO:0000259" key="2">
    <source>
        <dbReference type="Pfam" id="PF00021"/>
    </source>
</evidence>
<reference evidence="3 4" key="1">
    <citation type="submission" date="2017-12" db="EMBL/GenBank/DDBJ databases">
        <title>Integrating genomic resources of turbot (Scophthalmus maximus) in depth evaluation of genetic and physical mapping variation across individuals.</title>
        <authorList>
            <person name="Martinez P."/>
        </authorList>
    </citation>
    <scope>NUCLEOTIDE SEQUENCE [LARGE SCALE GENOMIC DNA]</scope>
</reference>
<name>A0A2U9CXV5_SCOMX</name>
<dbReference type="EMBL" id="CP026264">
    <property type="protein sequence ID" value="AWP21377.1"/>
    <property type="molecule type" value="Genomic_DNA"/>
</dbReference>
<dbReference type="Gene3D" id="2.10.60.10">
    <property type="entry name" value="CD59"/>
    <property type="match status" value="1"/>
</dbReference>
<evidence type="ECO:0000313" key="3">
    <source>
        <dbReference type="EMBL" id="AWP21377.1"/>
    </source>
</evidence>
<gene>
    <name evidence="3" type="ORF">SMAX5B_015576</name>
</gene>
<evidence type="ECO:0000256" key="1">
    <source>
        <dbReference type="SAM" id="SignalP"/>
    </source>
</evidence>
<sequence>MNKIVFGIVAVVASFMLVESLNCNKCKFGLVGVCLNSDSETCTSNTSVCFTGRATFNVSGLMSLQTRGCLASRLCNQTESSVLLTAGCTVTRTCCSTDRCNGASSIRLPPSAALAAALVAVRSNWSL</sequence>
<feature type="signal peptide" evidence="1">
    <location>
        <begin position="1"/>
        <end position="20"/>
    </location>
</feature>
<evidence type="ECO:0000313" key="4">
    <source>
        <dbReference type="Proteomes" id="UP000246464"/>
    </source>
</evidence>
<feature type="domain" description="UPAR/Ly6" evidence="2">
    <location>
        <begin position="20"/>
        <end position="102"/>
    </location>
</feature>
<dbReference type="InterPro" id="IPR045860">
    <property type="entry name" value="Snake_toxin-like_sf"/>
</dbReference>
<keyword evidence="4" id="KW-1185">Reference proteome</keyword>
<dbReference type="InterPro" id="IPR016054">
    <property type="entry name" value="LY6_UPA_recep-like"/>
</dbReference>